<dbReference type="Proteomes" id="UP001605036">
    <property type="component" value="Unassembled WGS sequence"/>
</dbReference>
<name>A0ABD1Z1S8_9MARC</name>
<dbReference type="PROSITE" id="PS50234">
    <property type="entry name" value="VWFA"/>
    <property type="match status" value="1"/>
</dbReference>
<feature type="domain" description="VWFA" evidence="3">
    <location>
        <begin position="207"/>
        <end position="446"/>
    </location>
</feature>
<feature type="coiled-coil region" evidence="1">
    <location>
        <begin position="652"/>
        <end position="679"/>
    </location>
</feature>
<keyword evidence="1" id="KW-0175">Coiled coil</keyword>
<feature type="region of interest" description="Disordered" evidence="2">
    <location>
        <begin position="63"/>
        <end position="97"/>
    </location>
</feature>
<evidence type="ECO:0000313" key="4">
    <source>
        <dbReference type="EMBL" id="KAL2641736.1"/>
    </source>
</evidence>
<dbReference type="EMBL" id="JBHFFA010000002">
    <property type="protein sequence ID" value="KAL2641736.1"/>
    <property type="molecule type" value="Genomic_DNA"/>
</dbReference>
<dbReference type="InterPro" id="IPR002035">
    <property type="entry name" value="VWF_A"/>
</dbReference>
<feature type="coiled-coil region" evidence="1">
    <location>
        <begin position="732"/>
        <end position="781"/>
    </location>
</feature>
<proteinExistence type="predicted"/>
<protein>
    <recommendedName>
        <fullName evidence="3">VWFA domain-containing protein</fullName>
    </recommendedName>
</protein>
<keyword evidence="5" id="KW-1185">Reference proteome</keyword>
<comment type="caution">
    <text evidence="4">The sequence shown here is derived from an EMBL/GenBank/DDBJ whole genome shotgun (WGS) entry which is preliminary data.</text>
</comment>
<organism evidence="4 5">
    <name type="scientific">Riccia fluitans</name>
    <dbReference type="NCBI Taxonomy" id="41844"/>
    <lineage>
        <taxon>Eukaryota</taxon>
        <taxon>Viridiplantae</taxon>
        <taxon>Streptophyta</taxon>
        <taxon>Embryophyta</taxon>
        <taxon>Marchantiophyta</taxon>
        <taxon>Marchantiopsida</taxon>
        <taxon>Marchantiidae</taxon>
        <taxon>Marchantiales</taxon>
        <taxon>Ricciaceae</taxon>
        <taxon>Riccia</taxon>
    </lineage>
</organism>
<feature type="region of interest" description="Disordered" evidence="2">
    <location>
        <begin position="934"/>
        <end position="962"/>
    </location>
</feature>
<dbReference type="AlphaFoldDB" id="A0ABD1Z1S8"/>
<dbReference type="Gene3D" id="3.40.50.410">
    <property type="entry name" value="von Willebrand factor, type A domain"/>
    <property type="match status" value="1"/>
</dbReference>
<dbReference type="InterPro" id="IPR036465">
    <property type="entry name" value="vWFA_dom_sf"/>
</dbReference>
<accession>A0ABD1Z1S8</accession>
<sequence length="1148" mass="132374">MGPLRWKDESPGKALEDVLNLYPWYKCVSSRPPDPKKNRGSLLLGKPSKYSLVARMFVKKEQRIPGRCPSSKIRPKTPTSPRKAATKPGVDVDSRSDHKAREKSWLHQHVRDFFDDPQKQRLGELPAALVKAIWSKNKENTADKVSNGAATDDLIRKLTKLKKKDETPAECLMDVLLQSWTYFNHSHSKSKTASSHVHAKYCENTFDHFLLPDGSQVHGSYVIPLQKLITQLRALMTRLKSRVIHTDLKADVAATHFDVILYSFEAWSFGALEEERQYKLSGGPTRHWLKNLEVMQPKTPAKVNKCLTWMSKWQTGGRSNLVNALQVAFQRRTADCVYLFTDGKPERPVILTNMLKKLERERGKLIPVYPIGIGTSKRGSWFMQKIAETTGGKYQELDINWRMKVTERQGMVGEDTKWAQRMVAEEQLRSLEAGITLDVETILEKLKRKYEEERVGPCYTEFLEKERKAKENHRRVSEMVVEENSRVLRDAKRLHAELATSIQERNKEKHEHAWKIWVEQLQKVRDSNLQRKKLPDDWERLVTEIEGSKGKSIADAKKAFLKDVKRIEKDNAHQREHSMNLYEAVVKHIKDKNLKMEKDTQRRQAEIVARTEAHNRELKRQYDEKCSEIRARNLRLLEKARAEFSAACQAVSDENQRRLEEAQQEFDRLCEEVKAENLRRQNDYKAKLDELDVRMKAALLLHQDQVSTIVAEHDSNLAKISVANMTLEEDAKREWKEKCKRIDEENQRAMDKAVSRWEAACRAVQEENEQLDRRRLELLERAAEIDFLNQEIVKKRKQEWNETCSRLEIEYQREVELARKGHEEYTREVQRRNEEALEAAKVAHRAQIAAVETYNDTIRPFVESSKLVQKEIDRINLFLHHIVDKLEMPAFKKSLTSKKPSIEQRLDLLSHKEHPCHPKIICEALKAAYDEDVKSGTFPKKPPANTRLKDSDPTPNKTRSKFEGMLPISPIRVTGHHCDLSNQRNGRERSLSASEFLKKTVNRQHEIAVMIAPMITTSVRHPQTGNFEITIEKNQEGKIFIRCGASAKSSESIRAGDWVLCITSGQSVRSGGITMKCTAFQVTVRTKAKGFSGTCMTEVGRKAVIHIPVGGYGRLGLEQDHYEYGSAEIKRGLQKVKWLRIVSLALNV</sequence>
<reference evidence="4 5" key="1">
    <citation type="submission" date="2024-09" db="EMBL/GenBank/DDBJ databases">
        <title>Chromosome-scale assembly of Riccia fluitans.</title>
        <authorList>
            <person name="Paukszto L."/>
            <person name="Sawicki J."/>
            <person name="Karawczyk K."/>
            <person name="Piernik-Szablinska J."/>
            <person name="Szczecinska M."/>
            <person name="Mazdziarz M."/>
        </authorList>
    </citation>
    <scope>NUCLEOTIDE SEQUENCE [LARGE SCALE GENOMIC DNA]</scope>
    <source>
        <strain evidence="4">Rf_01</strain>
        <tissue evidence="4">Aerial parts of the thallus</tissue>
    </source>
</reference>
<evidence type="ECO:0000313" key="5">
    <source>
        <dbReference type="Proteomes" id="UP001605036"/>
    </source>
</evidence>
<dbReference type="SUPFAM" id="SSF53300">
    <property type="entry name" value="vWA-like"/>
    <property type="match status" value="1"/>
</dbReference>
<evidence type="ECO:0000256" key="2">
    <source>
        <dbReference type="SAM" id="MobiDB-lite"/>
    </source>
</evidence>
<evidence type="ECO:0000259" key="3">
    <source>
        <dbReference type="PROSITE" id="PS50234"/>
    </source>
</evidence>
<evidence type="ECO:0000256" key="1">
    <source>
        <dbReference type="SAM" id="Coils"/>
    </source>
</evidence>
<gene>
    <name evidence="4" type="ORF">R1flu_009323</name>
</gene>